<dbReference type="EMBL" id="KZ150344">
    <property type="protein sequence ID" value="PZC71291.1"/>
    <property type="molecule type" value="Genomic_DNA"/>
</dbReference>
<gene>
    <name evidence="1" type="primary">HaOG213675</name>
    <name evidence="1" type="ORF">B5X24_HaOG213675</name>
</gene>
<name>A0A2W1B8W0_HELAM</name>
<protein>
    <submittedName>
        <fullName evidence="1">Uncharacterized protein</fullName>
    </submittedName>
</protein>
<proteinExistence type="predicted"/>
<organism evidence="1 2">
    <name type="scientific">Helicoverpa armigera</name>
    <name type="common">Cotton bollworm</name>
    <name type="synonym">Heliothis armigera</name>
    <dbReference type="NCBI Taxonomy" id="29058"/>
    <lineage>
        <taxon>Eukaryota</taxon>
        <taxon>Metazoa</taxon>
        <taxon>Ecdysozoa</taxon>
        <taxon>Arthropoda</taxon>
        <taxon>Hexapoda</taxon>
        <taxon>Insecta</taxon>
        <taxon>Pterygota</taxon>
        <taxon>Neoptera</taxon>
        <taxon>Endopterygota</taxon>
        <taxon>Lepidoptera</taxon>
        <taxon>Glossata</taxon>
        <taxon>Ditrysia</taxon>
        <taxon>Noctuoidea</taxon>
        <taxon>Noctuidae</taxon>
        <taxon>Heliothinae</taxon>
        <taxon>Helicoverpa</taxon>
    </lineage>
</organism>
<keyword evidence="2" id="KW-1185">Reference proteome</keyword>
<reference evidence="1 2" key="1">
    <citation type="journal article" date="2017" name="BMC Biol.">
        <title>Genomic innovations, transcriptional plasticity and gene loss underlying the evolution and divergence of two highly polyphagous and invasive Helicoverpa pest species.</title>
        <authorList>
            <person name="Pearce S.L."/>
            <person name="Clarke D.F."/>
            <person name="East P.D."/>
            <person name="Elfekih S."/>
            <person name="Gordon K.H."/>
            <person name="Jermiin L.S."/>
            <person name="McGaughran A."/>
            <person name="Oakeshott J.G."/>
            <person name="Papanikolaou A."/>
            <person name="Perera O.P."/>
            <person name="Rane R.V."/>
            <person name="Richards S."/>
            <person name="Tay W.T."/>
            <person name="Walsh T.K."/>
            <person name="Anderson A."/>
            <person name="Anderson C.J."/>
            <person name="Asgari S."/>
            <person name="Board P.G."/>
            <person name="Bretschneider A."/>
            <person name="Campbell P.M."/>
            <person name="Chertemps T."/>
            <person name="Christeller J.T."/>
            <person name="Coppin C.W."/>
            <person name="Downes S.J."/>
            <person name="Duan G."/>
            <person name="Farnsworth C.A."/>
            <person name="Good R.T."/>
            <person name="Han L.B."/>
            <person name="Han Y.C."/>
            <person name="Hatje K."/>
            <person name="Horne I."/>
            <person name="Huang Y.P."/>
            <person name="Hughes D.S."/>
            <person name="Jacquin-Joly E."/>
            <person name="James W."/>
            <person name="Jhangiani S."/>
            <person name="Kollmar M."/>
            <person name="Kuwar S.S."/>
            <person name="Li S."/>
            <person name="Liu N.Y."/>
            <person name="Maibeche M.T."/>
            <person name="Miller J.R."/>
            <person name="Montagne N."/>
            <person name="Perry T."/>
            <person name="Qu J."/>
            <person name="Song S.V."/>
            <person name="Sutton G.G."/>
            <person name="Vogel H."/>
            <person name="Walenz B.P."/>
            <person name="Xu W."/>
            <person name="Zhang H.J."/>
            <person name="Zou Z."/>
            <person name="Batterham P."/>
            <person name="Edwards O.R."/>
            <person name="Feyereisen R."/>
            <person name="Gibbs R.A."/>
            <person name="Heckel D.G."/>
            <person name="McGrath A."/>
            <person name="Robin C."/>
            <person name="Scherer S.E."/>
            <person name="Worley K.C."/>
            <person name="Wu Y.D."/>
        </authorList>
    </citation>
    <scope>NUCLEOTIDE SEQUENCE [LARGE SCALE GENOMIC DNA]</scope>
    <source>
        <strain evidence="1">Harm_GR_Male_#8</strain>
        <tissue evidence="1">Whole organism</tissue>
    </source>
</reference>
<accession>A0A2W1B8W0</accession>
<sequence length="67" mass="7518">MIQVPGGGNFISRLMMYQLADASLLPSWCLMPPGNRAPFCKDQGLMRSGRLHHQPTASEDLHLFCHH</sequence>
<evidence type="ECO:0000313" key="2">
    <source>
        <dbReference type="Proteomes" id="UP000249218"/>
    </source>
</evidence>
<dbReference type="Proteomes" id="UP000249218">
    <property type="component" value="Unassembled WGS sequence"/>
</dbReference>
<evidence type="ECO:0000313" key="1">
    <source>
        <dbReference type="EMBL" id="PZC71291.1"/>
    </source>
</evidence>
<dbReference type="AlphaFoldDB" id="A0A2W1B8W0"/>